<keyword evidence="3" id="KW-1185">Reference proteome</keyword>
<evidence type="ECO:0000256" key="1">
    <source>
        <dbReference type="SAM" id="SignalP"/>
    </source>
</evidence>
<keyword evidence="1" id="KW-0732">Signal</keyword>
<dbReference type="EMBL" id="BAAAPO010000030">
    <property type="protein sequence ID" value="GAA1794570.1"/>
    <property type="molecule type" value="Genomic_DNA"/>
</dbReference>
<evidence type="ECO:0000313" key="2">
    <source>
        <dbReference type="EMBL" id="GAA1794570.1"/>
    </source>
</evidence>
<dbReference type="RefSeq" id="WP_344084101.1">
    <property type="nucleotide sequence ID" value="NZ_BAAAPO010000030.1"/>
</dbReference>
<proteinExistence type="predicted"/>
<evidence type="ECO:0000313" key="3">
    <source>
        <dbReference type="Proteomes" id="UP001499938"/>
    </source>
</evidence>
<dbReference type="Proteomes" id="UP001499938">
    <property type="component" value="Unassembled WGS sequence"/>
</dbReference>
<accession>A0ABN2LNK1</accession>
<feature type="signal peptide" evidence="1">
    <location>
        <begin position="1"/>
        <end position="30"/>
    </location>
</feature>
<feature type="chain" id="PRO_5045352710" evidence="1">
    <location>
        <begin position="31"/>
        <end position="402"/>
    </location>
</feature>
<name>A0ABN2LNK1_9MICO</name>
<comment type="caution">
    <text evidence="2">The sequence shown here is derived from an EMBL/GenBank/DDBJ whole genome shotgun (WGS) entry which is preliminary data.</text>
</comment>
<organism evidence="2 3">
    <name type="scientific">Nostocoides veronense</name>
    <dbReference type="NCBI Taxonomy" id="330836"/>
    <lineage>
        <taxon>Bacteria</taxon>
        <taxon>Bacillati</taxon>
        <taxon>Actinomycetota</taxon>
        <taxon>Actinomycetes</taxon>
        <taxon>Micrococcales</taxon>
        <taxon>Intrasporangiaceae</taxon>
        <taxon>Nostocoides</taxon>
    </lineage>
</organism>
<protein>
    <submittedName>
        <fullName evidence="2">Uncharacterized protein</fullName>
    </submittedName>
</protein>
<sequence length="402" mass="43013">MSAVRLRATVLVATASLGLGLGLASAPVSAAPAPSLASETGAKRYVYDVRTGYTTDPQAAKEVKALLAKLPKDWMAKRNAFLAKQGLPHGPIQGAVESYLKGETCQPTALDGYVTRLLNGIPINRLFVLAILGVFDYPTYDAVFYGSKTNPDYALTPGTTGKVRGTMAVARGFWDIKNGDIDVMAMTSDMVVDRPRVIRIISLMFGTTSAEAAELADLLIPLIKDTTALRGGNNPIFSLNAFAFTAEGEQDPIFNGISDRIVMGEGIIKALRDTGNIEVGPQMVFSHEFGHHIQLENHAYPATTSPENTRMMELMADAYATYLDAHRKGLNFNMDRVNKAVEVAHLVGDCSTDSNGHHGTPQQRARAAAWGAALAKKNGVNVLPSKTVQALFLKALPGILAG</sequence>
<reference evidence="2 3" key="1">
    <citation type="journal article" date="2019" name="Int. J. Syst. Evol. Microbiol.">
        <title>The Global Catalogue of Microorganisms (GCM) 10K type strain sequencing project: providing services to taxonomists for standard genome sequencing and annotation.</title>
        <authorList>
            <consortium name="The Broad Institute Genomics Platform"/>
            <consortium name="The Broad Institute Genome Sequencing Center for Infectious Disease"/>
            <person name="Wu L."/>
            <person name="Ma J."/>
        </authorList>
    </citation>
    <scope>NUCLEOTIDE SEQUENCE [LARGE SCALE GENOMIC DNA]</scope>
    <source>
        <strain evidence="2 3">JCM 15592</strain>
    </source>
</reference>
<gene>
    <name evidence="2" type="ORF">GCM10009811_18910</name>
</gene>